<evidence type="ECO:0000313" key="3">
    <source>
        <dbReference type="Proteomes" id="UP000268014"/>
    </source>
</evidence>
<name>A0A0N4X221_HAEPC</name>
<dbReference type="AlphaFoldDB" id="A0A0N4X221"/>
<accession>A0A0N4X221</accession>
<feature type="region of interest" description="Disordered" evidence="1">
    <location>
        <begin position="1"/>
        <end position="40"/>
    </location>
</feature>
<proteinExistence type="predicted"/>
<reference evidence="4" key="1">
    <citation type="submission" date="2017-02" db="UniProtKB">
        <authorList>
            <consortium name="WormBaseParasite"/>
        </authorList>
    </citation>
    <scope>IDENTIFICATION</scope>
</reference>
<feature type="compositionally biased region" description="Low complexity" evidence="1">
    <location>
        <begin position="9"/>
        <end position="29"/>
    </location>
</feature>
<dbReference type="Proteomes" id="UP000268014">
    <property type="component" value="Unassembled WGS sequence"/>
</dbReference>
<evidence type="ECO:0000313" key="4">
    <source>
        <dbReference type="WBParaSite" id="HPLM_0001839501-mRNA-1"/>
    </source>
</evidence>
<reference evidence="2 3" key="2">
    <citation type="submission" date="2018-11" db="EMBL/GenBank/DDBJ databases">
        <authorList>
            <consortium name="Pathogen Informatics"/>
        </authorList>
    </citation>
    <scope>NUCLEOTIDE SEQUENCE [LARGE SCALE GENOMIC DNA]</scope>
    <source>
        <strain evidence="2 3">MHpl1</strain>
    </source>
</reference>
<keyword evidence="3" id="KW-1185">Reference proteome</keyword>
<protein>
    <submittedName>
        <fullName evidence="4">Gag protein</fullName>
    </submittedName>
</protein>
<dbReference type="EMBL" id="UZAF01020543">
    <property type="protein sequence ID" value="VDO70778.1"/>
    <property type="molecule type" value="Genomic_DNA"/>
</dbReference>
<gene>
    <name evidence="2" type="ORF">HPLM_LOCUS18387</name>
</gene>
<evidence type="ECO:0000256" key="1">
    <source>
        <dbReference type="SAM" id="MobiDB-lite"/>
    </source>
</evidence>
<sequence>SKVDKEPKSQCQSQVQNQGQNQTQTQTGNDSAYEACQDMTPEELRRIAAQA</sequence>
<dbReference type="WBParaSite" id="HPLM_0001839501-mRNA-1">
    <property type="protein sequence ID" value="HPLM_0001839501-mRNA-1"/>
    <property type="gene ID" value="HPLM_0001839501"/>
</dbReference>
<evidence type="ECO:0000313" key="2">
    <source>
        <dbReference type="EMBL" id="VDO70778.1"/>
    </source>
</evidence>
<organism evidence="4">
    <name type="scientific">Haemonchus placei</name>
    <name type="common">Barber's pole worm</name>
    <dbReference type="NCBI Taxonomy" id="6290"/>
    <lineage>
        <taxon>Eukaryota</taxon>
        <taxon>Metazoa</taxon>
        <taxon>Ecdysozoa</taxon>
        <taxon>Nematoda</taxon>
        <taxon>Chromadorea</taxon>
        <taxon>Rhabditida</taxon>
        <taxon>Rhabditina</taxon>
        <taxon>Rhabditomorpha</taxon>
        <taxon>Strongyloidea</taxon>
        <taxon>Trichostrongylidae</taxon>
        <taxon>Haemonchus</taxon>
    </lineage>
</organism>